<evidence type="ECO:0000313" key="5">
    <source>
        <dbReference type="EMBL" id="CAI5760085.1"/>
    </source>
</evidence>
<evidence type="ECO:0000313" key="6">
    <source>
        <dbReference type="Proteomes" id="UP001152885"/>
    </source>
</evidence>
<accession>A0A9W4XIF0</accession>
<dbReference type="SUPFAM" id="SSF50630">
    <property type="entry name" value="Acid proteases"/>
    <property type="match status" value="1"/>
</dbReference>
<dbReference type="InterPro" id="IPR021109">
    <property type="entry name" value="Peptidase_aspartic_dom_sf"/>
</dbReference>
<evidence type="ECO:0000259" key="4">
    <source>
        <dbReference type="PROSITE" id="PS51767"/>
    </source>
</evidence>
<name>A0A9W4XIF0_9ASCO</name>
<sequence length="365" mass="40463">MFYMLLTLVVLYLVSSEATAINNQFQVVSLDLKRDLNNQKRDGFVGTADLTHEAYYSVEVEVGSNKDKILVAFDTGSSNAHIPDKNIICNGNCVKWGVFDANSSTTLQRFEMNVTSAYGGGSYSARRAGQLVTDDFTIGDISLKHFPFVDDNYAKDVFQGILGMGHSTPKERNVAWTAFEQGVISKPAYSFYIGDSDFPGQVHLGGYDAAKLDGEFSWTSIKGSNIGARGNYMIVNGKNITIDKRFTVDSGWDRGCIPDPAYSEFFTAFPDEQAYNQVHHRLNCTALKGKTFQYSINGRELTLPMKSLVSPGQTGEQCYTSFTNCSTPQLGAFLFRYMYVAVDFERDVIGFGQLKQSSETNLVSF</sequence>
<feature type="chain" id="PRO_5040891638" description="Peptidase A1 domain-containing protein" evidence="3">
    <location>
        <begin position="21"/>
        <end position="365"/>
    </location>
</feature>
<dbReference type="InterPro" id="IPR033121">
    <property type="entry name" value="PEPTIDASE_A1"/>
</dbReference>
<dbReference type="CDD" id="cd05471">
    <property type="entry name" value="pepsin_like"/>
    <property type="match status" value="1"/>
</dbReference>
<organism evidence="5 6">
    <name type="scientific">Candida verbasci</name>
    <dbReference type="NCBI Taxonomy" id="1227364"/>
    <lineage>
        <taxon>Eukaryota</taxon>
        <taxon>Fungi</taxon>
        <taxon>Dikarya</taxon>
        <taxon>Ascomycota</taxon>
        <taxon>Saccharomycotina</taxon>
        <taxon>Pichiomycetes</taxon>
        <taxon>Debaryomycetaceae</taxon>
        <taxon>Candida/Lodderomyces clade</taxon>
        <taxon>Candida</taxon>
    </lineage>
</organism>
<keyword evidence="2" id="KW-1015">Disulfide bond</keyword>
<dbReference type="InterPro" id="IPR001461">
    <property type="entry name" value="Aspartic_peptidase_A1"/>
</dbReference>
<keyword evidence="3" id="KW-0732">Signal</keyword>
<dbReference type="Pfam" id="PF00026">
    <property type="entry name" value="Asp"/>
    <property type="match status" value="1"/>
</dbReference>
<dbReference type="GO" id="GO:0004190">
    <property type="term" value="F:aspartic-type endopeptidase activity"/>
    <property type="evidence" value="ECO:0007669"/>
    <property type="project" value="InterPro"/>
</dbReference>
<proteinExistence type="inferred from homology"/>
<dbReference type="OrthoDB" id="5839471at2759"/>
<dbReference type="PROSITE" id="PS51767">
    <property type="entry name" value="PEPTIDASE_A1"/>
    <property type="match status" value="1"/>
</dbReference>
<comment type="caution">
    <text evidence="5">The sequence shown here is derived from an EMBL/GenBank/DDBJ whole genome shotgun (WGS) entry which is preliminary data.</text>
</comment>
<dbReference type="Gene3D" id="2.40.70.10">
    <property type="entry name" value="Acid Proteases"/>
    <property type="match status" value="2"/>
</dbReference>
<gene>
    <name evidence="5" type="ORF">CANVERA_P4596</name>
</gene>
<dbReference type="EMBL" id="CANTUO010000005">
    <property type="protein sequence ID" value="CAI5760085.1"/>
    <property type="molecule type" value="Genomic_DNA"/>
</dbReference>
<protein>
    <recommendedName>
        <fullName evidence="4">Peptidase A1 domain-containing protein</fullName>
    </recommendedName>
</protein>
<evidence type="ECO:0000256" key="1">
    <source>
        <dbReference type="ARBA" id="ARBA00007447"/>
    </source>
</evidence>
<evidence type="ECO:0000256" key="3">
    <source>
        <dbReference type="SAM" id="SignalP"/>
    </source>
</evidence>
<evidence type="ECO:0000256" key="2">
    <source>
        <dbReference type="ARBA" id="ARBA00023157"/>
    </source>
</evidence>
<feature type="signal peptide" evidence="3">
    <location>
        <begin position="1"/>
        <end position="20"/>
    </location>
</feature>
<dbReference type="PANTHER" id="PTHR47966">
    <property type="entry name" value="BETA-SITE APP-CLEAVING ENZYME, ISOFORM A-RELATED"/>
    <property type="match status" value="1"/>
</dbReference>
<dbReference type="InterPro" id="IPR034164">
    <property type="entry name" value="Pepsin-like_dom"/>
</dbReference>
<feature type="domain" description="Peptidase A1" evidence="4">
    <location>
        <begin position="56"/>
        <end position="352"/>
    </location>
</feature>
<keyword evidence="6" id="KW-1185">Reference proteome</keyword>
<dbReference type="GO" id="GO:0006508">
    <property type="term" value="P:proteolysis"/>
    <property type="evidence" value="ECO:0007669"/>
    <property type="project" value="InterPro"/>
</dbReference>
<reference evidence="5" key="1">
    <citation type="submission" date="2022-12" db="EMBL/GenBank/DDBJ databases">
        <authorList>
            <person name="Brejova B."/>
        </authorList>
    </citation>
    <scope>NUCLEOTIDE SEQUENCE</scope>
</reference>
<dbReference type="PANTHER" id="PTHR47966:SF75">
    <property type="entry name" value="ENDOPEPTIDASE (CTSD), PUTATIVE (AFU_ORTHOLOGUE AFUA_4G07040)-RELATED"/>
    <property type="match status" value="1"/>
</dbReference>
<comment type="similarity">
    <text evidence="1">Belongs to the peptidase A1 family.</text>
</comment>
<dbReference type="AlphaFoldDB" id="A0A9W4XIF0"/>
<dbReference type="Proteomes" id="UP001152885">
    <property type="component" value="Unassembled WGS sequence"/>
</dbReference>